<keyword evidence="2" id="KW-1133">Transmembrane helix</keyword>
<evidence type="ECO:0000313" key="4">
    <source>
        <dbReference type="Proteomes" id="UP000630887"/>
    </source>
</evidence>
<comment type="caution">
    <text evidence="3">The sequence shown here is derived from an EMBL/GenBank/DDBJ whole genome shotgun (WGS) entry which is preliminary data.</text>
</comment>
<keyword evidence="4" id="KW-1185">Reference proteome</keyword>
<feature type="transmembrane region" description="Helical" evidence="2">
    <location>
        <begin position="82"/>
        <end position="104"/>
    </location>
</feature>
<gene>
    <name evidence="3" type="ORF">Cco03nite_74390</name>
</gene>
<feature type="transmembrane region" description="Helical" evidence="2">
    <location>
        <begin position="238"/>
        <end position="258"/>
    </location>
</feature>
<evidence type="ECO:0000313" key="3">
    <source>
        <dbReference type="EMBL" id="GIG10739.1"/>
    </source>
</evidence>
<accession>A0A8J3L3H9</accession>
<feature type="transmembrane region" description="Helical" evidence="2">
    <location>
        <begin position="156"/>
        <end position="176"/>
    </location>
</feature>
<proteinExistence type="predicted"/>
<evidence type="ECO:0000256" key="1">
    <source>
        <dbReference type="SAM" id="MobiDB-lite"/>
    </source>
</evidence>
<sequence>MVSRTADRLARTLLRLAAARQPSSLRADLHREWVAELHVLAAEGRPGPLLAYALSLAVSRPAAAEPLAGGTSAAKRVLTHAVLVLLAPAFCYGLAVVSFIGMGVLRDLLFPAFLDHDVVYRLQAPSATVLALSFAVLVGWVSWWLGTQGPLRGVRLVALVVLVLVAATEALVNAVIGTEYGRATAVWLPGLLIAVLVAGRQARRGRPGRGWLLGAAIMAVAVDGAIVAQVAGTHAEDLTWHYAFAPLWLPAALADWSFGLPYPTAAELFVIGDRATGMPQLVLLLSAYAIGYAVGAARPAQAVAPSVAASDPDGSPAEPSGSGSAGTATSA</sequence>
<reference evidence="3 4" key="1">
    <citation type="submission" date="2021-01" db="EMBL/GenBank/DDBJ databases">
        <title>Whole genome shotgun sequence of Catellatospora coxensis NBRC 107359.</title>
        <authorList>
            <person name="Komaki H."/>
            <person name="Tamura T."/>
        </authorList>
    </citation>
    <scope>NUCLEOTIDE SEQUENCE [LARGE SCALE GENOMIC DNA]</scope>
    <source>
        <strain evidence="3 4">NBRC 107359</strain>
    </source>
</reference>
<feature type="transmembrane region" description="Helical" evidence="2">
    <location>
        <begin position="182"/>
        <end position="199"/>
    </location>
</feature>
<dbReference type="EMBL" id="BONI01000099">
    <property type="protein sequence ID" value="GIG10739.1"/>
    <property type="molecule type" value="Genomic_DNA"/>
</dbReference>
<feature type="transmembrane region" description="Helical" evidence="2">
    <location>
        <begin position="124"/>
        <end position="144"/>
    </location>
</feature>
<name>A0A8J3L3H9_9ACTN</name>
<organism evidence="3 4">
    <name type="scientific">Catellatospora coxensis</name>
    <dbReference type="NCBI Taxonomy" id="310354"/>
    <lineage>
        <taxon>Bacteria</taxon>
        <taxon>Bacillati</taxon>
        <taxon>Actinomycetota</taxon>
        <taxon>Actinomycetes</taxon>
        <taxon>Micromonosporales</taxon>
        <taxon>Micromonosporaceae</taxon>
        <taxon>Catellatospora</taxon>
    </lineage>
</organism>
<feature type="region of interest" description="Disordered" evidence="1">
    <location>
        <begin position="305"/>
        <end position="331"/>
    </location>
</feature>
<keyword evidence="2" id="KW-0812">Transmembrane</keyword>
<evidence type="ECO:0000256" key="2">
    <source>
        <dbReference type="SAM" id="Phobius"/>
    </source>
</evidence>
<protein>
    <submittedName>
        <fullName evidence="3">Uncharacterized protein</fullName>
    </submittedName>
</protein>
<keyword evidence="2" id="KW-0472">Membrane</keyword>
<dbReference type="AlphaFoldDB" id="A0A8J3L3H9"/>
<dbReference type="Proteomes" id="UP000630887">
    <property type="component" value="Unassembled WGS sequence"/>
</dbReference>
<feature type="transmembrane region" description="Helical" evidence="2">
    <location>
        <begin position="211"/>
        <end position="232"/>
    </location>
</feature>